<feature type="coiled-coil region" evidence="1">
    <location>
        <begin position="1209"/>
        <end position="1243"/>
    </location>
</feature>
<evidence type="ECO:0000256" key="2">
    <source>
        <dbReference type="SAM" id="MobiDB-lite"/>
    </source>
</evidence>
<feature type="compositionally biased region" description="Polar residues" evidence="2">
    <location>
        <begin position="962"/>
        <end position="971"/>
    </location>
</feature>
<accession>A0A8J7TDW1</accession>
<dbReference type="SUPFAM" id="SSF57997">
    <property type="entry name" value="Tropomyosin"/>
    <property type="match status" value="1"/>
</dbReference>
<feature type="coiled-coil region" evidence="1">
    <location>
        <begin position="570"/>
        <end position="597"/>
    </location>
</feature>
<organism evidence="3 4">
    <name type="scientific">Atractosteus spatula</name>
    <name type="common">Alligator gar</name>
    <name type="synonym">Lepisosteus spatula</name>
    <dbReference type="NCBI Taxonomy" id="7917"/>
    <lineage>
        <taxon>Eukaryota</taxon>
        <taxon>Metazoa</taxon>
        <taxon>Chordata</taxon>
        <taxon>Craniata</taxon>
        <taxon>Vertebrata</taxon>
        <taxon>Euteleostomi</taxon>
        <taxon>Actinopterygii</taxon>
        <taxon>Neopterygii</taxon>
        <taxon>Holostei</taxon>
        <taxon>Semionotiformes</taxon>
        <taxon>Lepisosteidae</taxon>
        <taxon>Atractosteus</taxon>
    </lineage>
</organism>
<feature type="coiled-coil region" evidence="1">
    <location>
        <begin position="1104"/>
        <end position="1180"/>
    </location>
</feature>
<feature type="non-terminal residue" evidence="3">
    <location>
        <position position="1375"/>
    </location>
</feature>
<feature type="coiled-coil region" evidence="1">
    <location>
        <begin position="325"/>
        <end position="397"/>
    </location>
</feature>
<feature type="region of interest" description="Disordered" evidence="2">
    <location>
        <begin position="754"/>
        <end position="773"/>
    </location>
</feature>
<reference evidence="3" key="1">
    <citation type="journal article" date="2021" name="Cell">
        <title>Tracing the genetic footprints of vertebrate landing in non-teleost ray-finned fishes.</title>
        <authorList>
            <person name="Bi X."/>
            <person name="Wang K."/>
            <person name="Yang L."/>
            <person name="Pan H."/>
            <person name="Jiang H."/>
            <person name="Wei Q."/>
            <person name="Fang M."/>
            <person name="Yu H."/>
            <person name="Zhu C."/>
            <person name="Cai Y."/>
            <person name="He Y."/>
            <person name="Gan X."/>
            <person name="Zeng H."/>
            <person name="Yu D."/>
            <person name="Zhu Y."/>
            <person name="Jiang H."/>
            <person name="Qiu Q."/>
            <person name="Yang H."/>
            <person name="Zhang Y.E."/>
            <person name="Wang W."/>
            <person name="Zhu M."/>
            <person name="He S."/>
            <person name="Zhang G."/>
        </authorList>
    </citation>
    <scope>NUCLEOTIDE SEQUENCE</scope>
    <source>
        <strain evidence="3">Allg_001</strain>
    </source>
</reference>
<protein>
    <submittedName>
        <fullName evidence="3">CNTLN protein</fullName>
    </submittedName>
</protein>
<feature type="compositionally biased region" description="Basic and acidic residues" evidence="2">
    <location>
        <begin position="403"/>
        <end position="421"/>
    </location>
</feature>
<feature type="region of interest" description="Disordered" evidence="2">
    <location>
        <begin position="957"/>
        <end position="994"/>
    </location>
</feature>
<dbReference type="PANTHER" id="PTHR18957:SF0">
    <property type="entry name" value="CENTLEIN"/>
    <property type="match status" value="1"/>
</dbReference>
<dbReference type="GO" id="GO:0005813">
    <property type="term" value="C:centrosome"/>
    <property type="evidence" value="ECO:0007669"/>
    <property type="project" value="TreeGrafter"/>
</dbReference>
<proteinExistence type="predicted"/>
<feature type="region of interest" description="Disordered" evidence="2">
    <location>
        <begin position="829"/>
        <end position="875"/>
    </location>
</feature>
<feature type="compositionally biased region" description="Basic residues" evidence="2">
    <location>
        <begin position="863"/>
        <end position="875"/>
    </location>
</feature>
<dbReference type="Gene3D" id="3.30.420.10">
    <property type="entry name" value="Ribonuclease H-like superfamily/Ribonuclease H"/>
    <property type="match status" value="1"/>
</dbReference>
<feature type="non-terminal residue" evidence="3">
    <location>
        <position position="1"/>
    </location>
</feature>
<keyword evidence="1" id="KW-0175">Coiled coil</keyword>
<dbReference type="GO" id="GO:0005814">
    <property type="term" value="C:centriole"/>
    <property type="evidence" value="ECO:0007669"/>
    <property type="project" value="TreeGrafter"/>
</dbReference>
<feature type="region of interest" description="Disordered" evidence="2">
    <location>
        <begin position="398"/>
        <end position="428"/>
    </location>
</feature>
<dbReference type="InterPro" id="IPR036397">
    <property type="entry name" value="RNaseH_sf"/>
</dbReference>
<comment type="caution">
    <text evidence="3">The sequence shown here is derived from an EMBL/GenBank/DDBJ whole genome shotgun (WGS) entry which is preliminary data.</text>
</comment>
<dbReference type="InterPro" id="IPR038810">
    <property type="entry name" value="CNTLN"/>
</dbReference>
<dbReference type="PANTHER" id="PTHR18957">
    <property type="entry name" value="CENTLEIN"/>
    <property type="match status" value="1"/>
</dbReference>
<dbReference type="GO" id="GO:0003676">
    <property type="term" value="F:nucleic acid binding"/>
    <property type="evidence" value="ECO:0007669"/>
    <property type="project" value="InterPro"/>
</dbReference>
<sequence>MAAKQGDRGRMLLLEEEVKNLTEELVQCQADKEFVWSLWKRLQVANPDLTQAVSLVVEREKQKAEAKDRKVLEILQVKDNKIQELEQKVTGQQQEINNLLQRKIAVDEEKGLMKKDLTALRQKLEDKSQEHKDFKERTKKKEEEQRRVVRNLEEGKEGLNTRCSDLLSDLEKLQKQAAQWKQEKSGIDSKVKVLEDDIKEYRKQVEEMHNKCNDLAAQLSFKETELVQKEADVTRLRQVGLKELQELQNLYKQSTEHAAQQAEIIQQLEGLNLDTQKVLRNQEDAHTTETISCQRLYNDLSMRYEALKTSEMQLRQSHIALTAQLHQKEQHISQLQARLQQALVTAHHQAKQTNAKHLEEHQHVSVGELESLVAAQRAELNQLREELETANAKLVALNPVSRDGQDSRTLRDERSRKDPPVKRSRSLSPMSCAGVAEEKMRLRIAESKIRNLEELVKLKGSRVISAVNKLFPSNQETSFRALATEAETCPVLACLFKVFAVKTQESEELKKAHDKRHQRLRLIQTNYRTVKEQLKEMESMLGKTRGGSRSLRAEPWQLRQENSDAVWNELAYFKREHKKLLTEKANLEEELDVLRVQSALDKATVQELRVCLQHEHQELLFRLEEDGGVKSSTPKKEDKDRTEQSLQKISHLEKKMRALERETQRLSEANEELTRARDGLQVSLARLRRQGEAREAAAAAVAQARGEREQLQATVAELEKRVAALRGQVTDANELRRECSRLTRQVEELRRERAAARRSGSRAGGSKVKFKAARAKHSLRRRRAFLSQSIKEMRSLFENFNKDDWEDMSRDSDSEEGCSESLDELLTGPAACRFPSRETDDTLSTSKESDVPRDPIPAPQSSHLKHCKHKKKKTGAQKRAFSLALQQRIISLQQQIAVLQTGKRAAQNSARELRETNKKITSQLNLLTQRFQISKQVSQKLTSDLAELQQQKEVLEREVEQMKQQQDQTVRATPEQPPLTPGPKEDPPGPSPKHLEMEIKQLQNKLKTHIRSRLEFAQRLVRDSIIWRKILWSDETKIGLYVWRKPNTAHPTENTTPTVKHGGGSIMLWGCFSATGTGKLIKIEGKINGAKYRKILEENASNEIAKHTSASKALRADLQEKEEQIGELQEKLSRTERDINMKRQLIEDLKSRLKSLQENEKTHKDLIEELEKKVKTLSEDASNRKTFIDSLKQRLNVVTKEKNQHDMTCLKLREELEKKNQKVQDLQSRVAESEIALTELEETASQQMHGLALQSGQALEGVQRKLGLANRQLEELVSFIKALATEILRDVQDTKAQLRRRMKKPSATGGLSKESICRAQSIAASILNISEADVEDMLKTDDEVRAKNKDWLCCVDLDTAAGGSQMTQSGNPFIF</sequence>
<feature type="compositionally biased region" description="Basic and acidic residues" evidence="2">
    <location>
        <begin position="983"/>
        <end position="994"/>
    </location>
</feature>
<feature type="region of interest" description="Disordered" evidence="2">
    <location>
        <begin position="625"/>
        <end position="645"/>
    </location>
</feature>
<feature type="region of interest" description="Disordered" evidence="2">
    <location>
        <begin position="125"/>
        <end position="145"/>
    </location>
</feature>
<gene>
    <name evidence="3" type="primary">Cntln</name>
    <name evidence="3" type="ORF">GTO95_0007134</name>
</gene>
<dbReference type="EMBL" id="JAAWVO010048688">
    <property type="protein sequence ID" value="MBN3319894.1"/>
    <property type="molecule type" value="Genomic_DNA"/>
</dbReference>
<evidence type="ECO:0000256" key="1">
    <source>
        <dbReference type="SAM" id="Coils"/>
    </source>
</evidence>
<feature type="compositionally biased region" description="Basic and acidic residues" evidence="2">
    <location>
        <begin position="625"/>
        <end position="643"/>
    </location>
</feature>
<evidence type="ECO:0000313" key="3">
    <source>
        <dbReference type="EMBL" id="MBN3319894.1"/>
    </source>
</evidence>
<evidence type="ECO:0000313" key="4">
    <source>
        <dbReference type="Proteomes" id="UP000736164"/>
    </source>
</evidence>
<dbReference type="GO" id="GO:0010457">
    <property type="term" value="P:centriole-centriole cohesion"/>
    <property type="evidence" value="ECO:0007669"/>
    <property type="project" value="TreeGrafter"/>
</dbReference>
<keyword evidence="4" id="KW-1185">Reference proteome</keyword>
<dbReference type="Proteomes" id="UP000736164">
    <property type="component" value="Unassembled WGS sequence"/>
</dbReference>
<name>A0A8J7TDW1_ATRSP</name>